<dbReference type="SUPFAM" id="SSF51905">
    <property type="entry name" value="FAD/NAD(P)-binding domain"/>
    <property type="match status" value="1"/>
</dbReference>
<feature type="non-terminal residue" evidence="2">
    <location>
        <position position="1"/>
    </location>
</feature>
<proteinExistence type="predicted"/>
<evidence type="ECO:0000313" key="2">
    <source>
        <dbReference type="EMBL" id="NEA24584.1"/>
    </source>
</evidence>
<protein>
    <submittedName>
        <fullName evidence="2">FAD-dependent oxidoreductase</fullName>
    </submittedName>
</protein>
<dbReference type="InterPro" id="IPR050464">
    <property type="entry name" value="Zeta_carotene_desat/Oxidored"/>
</dbReference>
<name>A0A6L9QKM0_9ACTN</name>
<dbReference type="Pfam" id="PF01593">
    <property type="entry name" value="Amino_oxidase"/>
    <property type="match status" value="1"/>
</dbReference>
<reference evidence="2 3" key="1">
    <citation type="submission" date="2020-01" db="EMBL/GenBank/DDBJ databases">
        <title>Insect and environment-associated Actinomycetes.</title>
        <authorList>
            <person name="Currrie C."/>
            <person name="Chevrette M."/>
            <person name="Carlson C."/>
            <person name="Stubbendieck R."/>
            <person name="Wendt-Pienkowski E."/>
        </authorList>
    </citation>
    <scope>NUCLEOTIDE SEQUENCE [LARGE SCALE GENOMIC DNA]</scope>
    <source>
        <strain evidence="2 3">SID10258</strain>
    </source>
</reference>
<accession>A0A6L9QKM0</accession>
<dbReference type="GO" id="GO:0016491">
    <property type="term" value="F:oxidoreductase activity"/>
    <property type="evidence" value="ECO:0007669"/>
    <property type="project" value="InterPro"/>
</dbReference>
<dbReference type="Proteomes" id="UP000475532">
    <property type="component" value="Unassembled WGS sequence"/>
</dbReference>
<dbReference type="Gene3D" id="3.50.50.60">
    <property type="entry name" value="FAD/NAD(P)-binding domain"/>
    <property type="match status" value="1"/>
</dbReference>
<feature type="domain" description="Amine oxidase" evidence="1">
    <location>
        <begin position="13"/>
        <end position="515"/>
    </location>
</feature>
<dbReference type="RefSeq" id="WP_163057787.1">
    <property type="nucleotide sequence ID" value="NZ_JAAGLI010000497.1"/>
</dbReference>
<evidence type="ECO:0000259" key="1">
    <source>
        <dbReference type="Pfam" id="PF01593"/>
    </source>
</evidence>
<dbReference type="PANTHER" id="PTHR42923">
    <property type="entry name" value="PROTOPORPHYRINOGEN OXIDASE"/>
    <property type="match status" value="1"/>
</dbReference>
<dbReference type="InterPro" id="IPR036188">
    <property type="entry name" value="FAD/NAD-bd_sf"/>
</dbReference>
<organism evidence="2 3">
    <name type="scientific">Actinomadura bangladeshensis</name>
    <dbReference type="NCBI Taxonomy" id="453573"/>
    <lineage>
        <taxon>Bacteria</taxon>
        <taxon>Bacillati</taxon>
        <taxon>Actinomycetota</taxon>
        <taxon>Actinomycetes</taxon>
        <taxon>Streptosporangiales</taxon>
        <taxon>Thermomonosporaceae</taxon>
        <taxon>Actinomadura</taxon>
    </lineage>
</organism>
<sequence>AAGRDVAIFGGGIAGLTAALELAERGFAVTLYERRQLGGKARVFGVPGSAKGGRDPLPAEHGFRFFPGFYQNLPDSMRRIPFAGNEKGAWGNLTRASTYLGARKGRPDLTIPFPFPWPIPEGTPPFLTPESLIATVVSGLQSLGMIPLPEIAHFARKGVMYVTSCDERRIGQWDHISWADYLGTKTRSKEYNTLLADGLIRNLAAMKSDQASTHAIGLVGEATLWSVLGAGNEDGGSVDRVLAGATSEMLIDPWVAHLASLGVTFRVGWAAESFQLAGSRVASAVVTDPNGARHTVKADWFLSAVPLERANKLVNTAMRRVDPSLDNISKLGSDWMNGLMFFLKKELPITPGHVNYWDSTWALTSISEAQFWKRDFSAYGDGTVKDNLSAIISDWNSPGMFNGKTAKECTPEEIAQEAWAQIKAHLNKPGEPPVLTDDMLHTWYLDPGIRNPGTPRVSNEDPLFIQTLGAYELRPAAKTGIENFFLAGDWVKTNLYVSTMETANEGGRMAANALLDAAGYGGGRAALADLWVAPAFDDAKKFDQDRYRRGLPHIFDDQ</sequence>
<dbReference type="InterPro" id="IPR002937">
    <property type="entry name" value="Amino_oxidase"/>
</dbReference>
<gene>
    <name evidence="2" type="ORF">G3I70_19120</name>
</gene>
<dbReference type="PANTHER" id="PTHR42923:SF46">
    <property type="entry name" value="AMINE OXIDASE"/>
    <property type="match status" value="1"/>
</dbReference>
<dbReference type="EMBL" id="JAAGLI010000497">
    <property type="protein sequence ID" value="NEA24584.1"/>
    <property type="molecule type" value="Genomic_DNA"/>
</dbReference>
<comment type="caution">
    <text evidence="2">The sequence shown here is derived from an EMBL/GenBank/DDBJ whole genome shotgun (WGS) entry which is preliminary data.</text>
</comment>
<evidence type="ECO:0000313" key="3">
    <source>
        <dbReference type="Proteomes" id="UP000475532"/>
    </source>
</evidence>
<dbReference type="AlphaFoldDB" id="A0A6L9QKM0"/>